<evidence type="ECO:0000313" key="3">
    <source>
        <dbReference type="EMBL" id="GIE48409.1"/>
    </source>
</evidence>
<organism evidence="3 4">
    <name type="scientific">Actinoplanes nipponensis</name>
    <dbReference type="NCBI Taxonomy" id="135950"/>
    <lineage>
        <taxon>Bacteria</taxon>
        <taxon>Bacillati</taxon>
        <taxon>Actinomycetota</taxon>
        <taxon>Actinomycetes</taxon>
        <taxon>Micromonosporales</taxon>
        <taxon>Micromonosporaceae</taxon>
        <taxon>Actinoplanes</taxon>
    </lineage>
</organism>
<accession>A0A919MGB3</accession>
<reference evidence="3" key="1">
    <citation type="submission" date="2021-01" db="EMBL/GenBank/DDBJ databases">
        <title>Whole genome shotgun sequence of Actinoplanes nipponensis NBRC 14063.</title>
        <authorList>
            <person name="Komaki H."/>
            <person name="Tamura T."/>
        </authorList>
    </citation>
    <scope>NUCLEOTIDE SEQUENCE</scope>
    <source>
        <strain evidence="3">NBRC 14063</strain>
    </source>
</reference>
<evidence type="ECO:0000313" key="4">
    <source>
        <dbReference type="Proteomes" id="UP000647172"/>
    </source>
</evidence>
<dbReference type="Proteomes" id="UP000647172">
    <property type="component" value="Unassembled WGS sequence"/>
</dbReference>
<comment type="caution">
    <text evidence="3">The sequence shown here is derived from an EMBL/GenBank/DDBJ whole genome shotgun (WGS) entry which is preliminary data.</text>
</comment>
<keyword evidence="4" id="KW-1185">Reference proteome</keyword>
<feature type="region of interest" description="Disordered" evidence="1">
    <location>
        <begin position="28"/>
        <end position="66"/>
    </location>
</feature>
<gene>
    <name evidence="3" type="ORF">Ani05nite_19430</name>
</gene>
<proteinExistence type="predicted"/>
<dbReference type="EMBL" id="BOMQ01000024">
    <property type="protein sequence ID" value="GIE48409.1"/>
    <property type="molecule type" value="Genomic_DNA"/>
</dbReference>
<dbReference type="AlphaFoldDB" id="A0A919MGB3"/>
<dbReference type="RefSeq" id="WP_203766940.1">
    <property type="nucleotide sequence ID" value="NZ_BAAAYJ010000005.1"/>
</dbReference>
<evidence type="ECO:0000256" key="2">
    <source>
        <dbReference type="SAM" id="SignalP"/>
    </source>
</evidence>
<sequence length="191" mass="19954">MPSRLPRLLAVTGLAVSVLTLTACSQQSPDKAAAPPAAAPVATAEFGDGPAPTAATATPAATPSAPPAPLLADGRWPGYLKKVSSDAVSMDLVEFLTGEAAAKAWQKKYPDSGQDTPDNDYFIVNDNTKLRKLPLSPDVVVKAVGKAGPGTEDTITVAAIPKHYGTLLNGTLFWFTVKKGEVTRIEEQFLP</sequence>
<feature type="signal peptide" evidence="2">
    <location>
        <begin position="1"/>
        <end position="23"/>
    </location>
</feature>
<evidence type="ECO:0008006" key="5">
    <source>
        <dbReference type="Google" id="ProtNLM"/>
    </source>
</evidence>
<keyword evidence="2" id="KW-0732">Signal</keyword>
<feature type="compositionally biased region" description="Low complexity" evidence="1">
    <location>
        <begin position="32"/>
        <end position="63"/>
    </location>
</feature>
<name>A0A919MGB3_9ACTN</name>
<feature type="chain" id="PRO_5038909761" description="Lipoprotein" evidence="2">
    <location>
        <begin position="24"/>
        <end position="191"/>
    </location>
</feature>
<protein>
    <recommendedName>
        <fullName evidence="5">Lipoprotein</fullName>
    </recommendedName>
</protein>
<dbReference type="PROSITE" id="PS51257">
    <property type="entry name" value="PROKAR_LIPOPROTEIN"/>
    <property type="match status" value="1"/>
</dbReference>
<evidence type="ECO:0000256" key="1">
    <source>
        <dbReference type="SAM" id="MobiDB-lite"/>
    </source>
</evidence>